<dbReference type="RefSeq" id="WP_179795850.1">
    <property type="nucleotide sequence ID" value="NZ_BAABHP010000006.1"/>
</dbReference>
<feature type="region of interest" description="Disordered" evidence="1">
    <location>
        <begin position="1"/>
        <end position="27"/>
    </location>
</feature>
<dbReference type="InterPro" id="IPR028037">
    <property type="entry name" value="Antitoxin_Rv0909/MT0933"/>
</dbReference>
<comment type="caution">
    <text evidence="2">The sequence shown here is derived from an EMBL/GenBank/DDBJ whole genome shotgun (WGS) entry which is preliminary data.</text>
</comment>
<feature type="compositionally biased region" description="Pro residues" evidence="1">
    <location>
        <begin position="132"/>
        <end position="146"/>
    </location>
</feature>
<reference evidence="2 3" key="1">
    <citation type="submission" date="2020-07" db="EMBL/GenBank/DDBJ databases">
        <title>Sequencing the genomes of 1000 actinobacteria strains.</title>
        <authorList>
            <person name="Klenk H.-P."/>
        </authorList>
    </citation>
    <scope>NUCLEOTIDE SEQUENCE [LARGE SCALE GENOMIC DNA]</scope>
    <source>
        <strain evidence="2 3">DSM 45772</strain>
    </source>
</reference>
<dbReference type="Pfam" id="PF14013">
    <property type="entry name" value="MT0933_antitox"/>
    <property type="match status" value="1"/>
</dbReference>
<feature type="compositionally biased region" description="Pro residues" evidence="1">
    <location>
        <begin position="97"/>
        <end position="108"/>
    </location>
</feature>
<sequence length="163" mass="16301">MDRDELARQGKQMASDLRDTVGQKVSENQDTISAVLGKAARWVDEKTGGKYSDQIGRAQAKVDEGVGWVASQGAATSGEPHAPGATAGDPAPGGAATPPPPATAPPAGPDGFTAPAGPGASAGDPAPTTRPASPPPSDAPTRPSMPRPDFTAPDPDAPRPPQV</sequence>
<evidence type="ECO:0000313" key="3">
    <source>
        <dbReference type="Proteomes" id="UP000535890"/>
    </source>
</evidence>
<evidence type="ECO:0008006" key="4">
    <source>
        <dbReference type="Google" id="ProtNLM"/>
    </source>
</evidence>
<organism evidence="2 3">
    <name type="scientific">Actinomycetospora corticicola</name>
    <dbReference type="NCBI Taxonomy" id="663602"/>
    <lineage>
        <taxon>Bacteria</taxon>
        <taxon>Bacillati</taxon>
        <taxon>Actinomycetota</taxon>
        <taxon>Actinomycetes</taxon>
        <taxon>Pseudonocardiales</taxon>
        <taxon>Pseudonocardiaceae</taxon>
        <taxon>Actinomycetospora</taxon>
    </lineage>
</organism>
<accession>A0A7Y9DZK3</accession>
<name>A0A7Y9DZK3_9PSEU</name>
<evidence type="ECO:0000313" key="2">
    <source>
        <dbReference type="EMBL" id="NYD38397.1"/>
    </source>
</evidence>
<dbReference type="AlphaFoldDB" id="A0A7Y9DZK3"/>
<proteinExistence type="predicted"/>
<feature type="compositionally biased region" description="Low complexity" evidence="1">
    <location>
        <begin position="109"/>
        <end position="131"/>
    </location>
</feature>
<protein>
    <recommendedName>
        <fullName evidence="4">Antitoxin protein of toxin-antitoxin system</fullName>
    </recommendedName>
</protein>
<feature type="compositionally biased region" description="Low complexity" evidence="1">
    <location>
        <begin position="82"/>
        <end position="96"/>
    </location>
</feature>
<feature type="region of interest" description="Disordered" evidence="1">
    <location>
        <begin position="69"/>
        <end position="163"/>
    </location>
</feature>
<evidence type="ECO:0000256" key="1">
    <source>
        <dbReference type="SAM" id="MobiDB-lite"/>
    </source>
</evidence>
<dbReference type="Proteomes" id="UP000535890">
    <property type="component" value="Unassembled WGS sequence"/>
</dbReference>
<dbReference type="EMBL" id="JACCBN010000001">
    <property type="protein sequence ID" value="NYD38397.1"/>
    <property type="molecule type" value="Genomic_DNA"/>
</dbReference>
<gene>
    <name evidence="2" type="ORF">BJ983_004499</name>
</gene>
<keyword evidence="3" id="KW-1185">Reference proteome</keyword>